<feature type="transmembrane region" description="Helical" evidence="2">
    <location>
        <begin position="392"/>
        <end position="412"/>
    </location>
</feature>
<accession>A0A8H6JW10</accession>
<gene>
    <name evidence="3" type="ORF">CSOJ01_00675</name>
</gene>
<comment type="caution">
    <text evidence="3">The sequence shown here is derived from an EMBL/GenBank/DDBJ whole genome shotgun (WGS) entry which is preliminary data.</text>
</comment>
<keyword evidence="2" id="KW-1133">Transmembrane helix</keyword>
<evidence type="ECO:0000256" key="1">
    <source>
        <dbReference type="SAM" id="MobiDB-lite"/>
    </source>
</evidence>
<proteinExistence type="predicted"/>
<keyword evidence="2" id="KW-0812">Transmembrane</keyword>
<name>A0A8H6JW10_9PEZI</name>
<feature type="region of interest" description="Disordered" evidence="1">
    <location>
        <begin position="364"/>
        <end position="384"/>
    </location>
</feature>
<organism evidence="3 4">
    <name type="scientific">Colletotrichum sojae</name>
    <dbReference type="NCBI Taxonomy" id="2175907"/>
    <lineage>
        <taxon>Eukaryota</taxon>
        <taxon>Fungi</taxon>
        <taxon>Dikarya</taxon>
        <taxon>Ascomycota</taxon>
        <taxon>Pezizomycotina</taxon>
        <taxon>Sordariomycetes</taxon>
        <taxon>Hypocreomycetidae</taxon>
        <taxon>Glomerellales</taxon>
        <taxon>Glomerellaceae</taxon>
        <taxon>Colletotrichum</taxon>
        <taxon>Colletotrichum orchidearum species complex</taxon>
    </lineage>
</organism>
<reference evidence="3 4" key="1">
    <citation type="journal article" date="2020" name="Phytopathology">
        <title>Genome Sequence Resources of Colletotrichum truncatum, C. plurivorum, C. musicola, and C. sojae: Four Species Pathogenic to Soybean (Glycine max).</title>
        <authorList>
            <person name="Rogerio F."/>
            <person name="Boufleur T.R."/>
            <person name="Ciampi-Guillardi M."/>
            <person name="Sukno S.A."/>
            <person name="Thon M.R."/>
            <person name="Massola Junior N.S."/>
            <person name="Baroncelli R."/>
        </authorList>
    </citation>
    <scope>NUCLEOTIDE SEQUENCE [LARGE SCALE GENOMIC DNA]</scope>
    <source>
        <strain evidence="3 4">LFN0009</strain>
    </source>
</reference>
<keyword evidence="4" id="KW-1185">Reference proteome</keyword>
<sequence length="416" mass="47104">RGRRLPSLSAVREIYTRGPILASIIVATHYESPIPPVVKMPTVGPYDVWAWANRVALRFEYISKNGTLQTFPWGPGCCLYYRRRASYSCSQRSLCRGLARRLALKARGVEMTSMESTARRFLHATENVTRYGIQLRFHWPKRTTLQSLDATADFTVHPREIRRPENSAIRLLDTNGRPIDSGQIIESIPWAWEPYAHDRRPLSAPGVSHQLPGRTLGLAILMGCGSCPEAQRPPALAAPVGIGRLLAWVYSRVFLVLGTACAIDFAWPIYAVGNLLHRWLLACQRKTTVPPRITKRTDSREEIRVCVRDRSQPERERVIGWSEAVYEPSDPELQLFPAWTPWPFRPGQRRPFLHRPSASFARTGLACDDNNHPGESASGRDRKISSRDSTKYAIRIEMTMLYGIALLLFQLLSGIH</sequence>
<keyword evidence="2" id="KW-0472">Membrane</keyword>
<evidence type="ECO:0000256" key="2">
    <source>
        <dbReference type="SAM" id="Phobius"/>
    </source>
</evidence>
<evidence type="ECO:0000313" key="3">
    <source>
        <dbReference type="EMBL" id="KAF6820419.1"/>
    </source>
</evidence>
<evidence type="ECO:0000313" key="4">
    <source>
        <dbReference type="Proteomes" id="UP000652219"/>
    </source>
</evidence>
<dbReference type="Proteomes" id="UP000652219">
    <property type="component" value="Unassembled WGS sequence"/>
</dbReference>
<protein>
    <submittedName>
        <fullName evidence="3">Uncharacterized protein</fullName>
    </submittedName>
</protein>
<feature type="transmembrane region" description="Helical" evidence="2">
    <location>
        <begin position="253"/>
        <end position="276"/>
    </location>
</feature>
<feature type="non-terminal residue" evidence="3">
    <location>
        <position position="1"/>
    </location>
</feature>
<dbReference type="AlphaFoldDB" id="A0A8H6JW10"/>
<dbReference type="EMBL" id="WIGN01000005">
    <property type="protein sequence ID" value="KAF6820419.1"/>
    <property type="molecule type" value="Genomic_DNA"/>
</dbReference>